<evidence type="ECO:0000313" key="3">
    <source>
        <dbReference type="Proteomes" id="UP001501509"/>
    </source>
</evidence>
<protein>
    <submittedName>
        <fullName evidence="2">Uncharacterized protein</fullName>
    </submittedName>
</protein>
<feature type="region of interest" description="Disordered" evidence="1">
    <location>
        <begin position="42"/>
        <end position="68"/>
    </location>
</feature>
<dbReference type="EMBL" id="BAAATD010000001">
    <property type="protein sequence ID" value="GAA2578646.1"/>
    <property type="molecule type" value="Genomic_DNA"/>
</dbReference>
<organism evidence="2 3">
    <name type="scientific">Actinomadura fulvescens</name>
    <dbReference type="NCBI Taxonomy" id="46160"/>
    <lineage>
        <taxon>Bacteria</taxon>
        <taxon>Bacillati</taxon>
        <taxon>Actinomycetota</taxon>
        <taxon>Actinomycetes</taxon>
        <taxon>Streptosporangiales</taxon>
        <taxon>Thermomonosporaceae</taxon>
        <taxon>Actinomadura</taxon>
    </lineage>
</organism>
<gene>
    <name evidence="2" type="ORF">GCM10010411_08950</name>
</gene>
<reference evidence="2 3" key="1">
    <citation type="journal article" date="2019" name="Int. J. Syst. Evol. Microbiol.">
        <title>The Global Catalogue of Microorganisms (GCM) 10K type strain sequencing project: providing services to taxonomists for standard genome sequencing and annotation.</title>
        <authorList>
            <consortium name="The Broad Institute Genomics Platform"/>
            <consortium name="The Broad Institute Genome Sequencing Center for Infectious Disease"/>
            <person name="Wu L."/>
            <person name="Ma J."/>
        </authorList>
    </citation>
    <scope>NUCLEOTIDE SEQUENCE [LARGE SCALE GENOMIC DNA]</scope>
    <source>
        <strain evidence="2 3">JCM 6833</strain>
    </source>
</reference>
<proteinExistence type="predicted"/>
<sequence>MDEPFRLVEVDVDAVGEHDGVVTRLDDLLAGEAAELPQHVPEPACGVVGVGPQAGRGQPSGHPVLADGEADDQAPRMLRKAHLATVHVADERAQYMQAPAGGA</sequence>
<name>A0ABN3PCA5_9ACTN</name>
<evidence type="ECO:0000313" key="2">
    <source>
        <dbReference type="EMBL" id="GAA2578646.1"/>
    </source>
</evidence>
<comment type="caution">
    <text evidence="2">The sequence shown here is derived from an EMBL/GenBank/DDBJ whole genome shotgun (WGS) entry which is preliminary data.</text>
</comment>
<evidence type="ECO:0000256" key="1">
    <source>
        <dbReference type="SAM" id="MobiDB-lite"/>
    </source>
</evidence>
<accession>A0ABN3PCA5</accession>
<dbReference type="Proteomes" id="UP001501509">
    <property type="component" value="Unassembled WGS sequence"/>
</dbReference>
<keyword evidence="3" id="KW-1185">Reference proteome</keyword>